<dbReference type="InterPro" id="IPR032472">
    <property type="entry name" value="ArgoL2"/>
</dbReference>
<dbReference type="Gene3D" id="3.40.50.2300">
    <property type="match status" value="1"/>
</dbReference>
<accession>A0A426ZK97</accession>
<sequence length="180" mass="20861">MKEVQSSPSCNIFKRHGFTIQNTTWPCFQVGNPQRPNSLPMEVSDKYSIVEGQRYSKRLNERQIAVLLKVTFQHSHDWELDIIQVSLFYVSVTLQTVDHNAYNEDPYAKEFGTKISEKLALVEVRVLPAPWLNYHDTGREKDCLPRVGQWNMMNKKMVNGGRVTNWKCINFARNVEEGLA</sequence>
<dbReference type="Proteomes" id="UP000287651">
    <property type="component" value="Unassembled WGS sequence"/>
</dbReference>
<reference evidence="2 3" key="1">
    <citation type="journal article" date="2014" name="Agronomy (Basel)">
        <title>A Draft Genome Sequence for Ensete ventricosum, the Drought-Tolerant Tree Against Hunger.</title>
        <authorList>
            <person name="Harrison J."/>
            <person name="Moore K.A."/>
            <person name="Paszkiewicz K."/>
            <person name="Jones T."/>
            <person name="Grant M."/>
            <person name="Ambacheew D."/>
            <person name="Muzemil S."/>
            <person name="Studholme D.J."/>
        </authorList>
    </citation>
    <scope>NUCLEOTIDE SEQUENCE [LARGE SCALE GENOMIC DNA]</scope>
</reference>
<organism evidence="2 3">
    <name type="scientific">Ensete ventricosum</name>
    <name type="common">Abyssinian banana</name>
    <name type="synonym">Musa ensete</name>
    <dbReference type="NCBI Taxonomy" id="4639"/>
    <lineage>
        <taxon>Eukaryota</taxon>
        <taxon>Viridiplantae</taxon>
        <taxon>Streptophyta</taxon>
        <taxon>Embryophyta</taxon>
        <taxon>Tracheophyta</taxon>
        <taxon>Spermatophyta</taxon>
        <taxon>Magnoliopsida</taxon>
        <taxon>Liliopsida</taxon>
        <taxon>Zingiberales</taxon>
        <taxon>Musaceae</taxon>
        <taxon>Ensete</taxon>
    </lineage>
</organism>
<gene>
    <name evidence="2" type="ORF">B296_00014310</name>
</gene>
<evidence type="ECO:0000259" key="1">
    <source>
        <dbReference type="Pfam" id="PF16488"/>
    </source>
</evidence>
<evidence type="ECO:0000313" key="2">
    <source>
        <dbReference type="EMBL" id="RRT64417.1"/>
    </source>
</evidence>
<dbReference type="EMBL" id="AMZH03006202">
    <property type="protein sequence ID" value="RRT64417.1"/>
    <property type="molecule type" value="Genomic_DNA"/>
</dbReference>
<dbReference type="Gene3D" id="2.170.260.10">
    <property type="entry name" value="paz domain"/>
    <property type="match status" value="1"/>
</dbReference>
<dbReference type="Pfam" id="PF16488">
    <property type="entry name" value="ArgoL2"/>
    <property type="match status" value="1"/>
</dbReference>
<comment type="caution">
    <text evidence="2">The sequence shown here is derived from an EMBL/GenBank/DDBJ whole genome shotgun (WGS) entry which is preliminary data.</text>
</comment>
<name>A0A426ZK97_ENSVE</name>
<feature type="domain" description="Argonaute linker 2" evidence="1">
    <location>
        <begin position="96"/>
        <end position="134"/>
    </location>
</feature>
<dbReference type="SUPFAM" id="SSF101690">
    <property type="entry name" value="PAZ domain"/>
    <property type="match status" value="1"/>
</dbReference>
<dbReference type="AlphaFoldDB" id="A0A426ZK97"/>
<protein>
    <recommendedName>
        <fullName evidence="1">Argonaute linker 2 domain-containing protein</fullName>
    </recommendedName>
</protein>
<dbReference type="InterPro" id="IPR036085">
    <property type="entry name" value="PAZ_dom_sf"/>
</dbReference>
<dbReference type="PANTHER" id="PTHR22891">
    <property type="entry name" value="EUKARYOTIC TRANSLATION INITIATION FACTOR 2C"/>
    <property type="match status" value="1"/>
</dbReference>
<evidence type="ECO:0000313" key="3">
    <source>
        <dbReference type="Proteomes" id="UP000287651"/>
    </source>
</evidence>
<proteinExistence type="predicted"/>